<keyword evidence="2" id="KW-0378">Hydrolase</keyword>
<dbReference type="InterPro" id="IPR038765">
    <property type="entry name" value="Papain-like_cys_pep_sf"/>
</dbReference>
<dbReference type="PANTHER" id="PTHR21646">
    <property type="entry name" value="UBIQUITIN CARBOXYL-TERMINAL HYDROLASE"/>
    <property type="match status" value="1"/>
</dbReference>
<dbReference type="GO" id="GO:0016579">
    <property type="term" value="P:protein deubiquitination"/>
    <property type="evidence" value="ECO:0007669"/>
    <property type="project" value="InterPro"/>
</dbReference>
<accession>A0A481ZF59</accession>
<dbReference type="InterPro" id="IPR050185">
    <property type="entry name" value="Ub_carboxyl-term_hydrolase"/>
</dbReference>
<proteinExistence type="predicted"/>
<sequence length="273" mass="31051">MTTEGLRNLGSTCYMNSVLQCLANTTDFSHCSHATRLVSAWCKLSRKLKKSKTPVDPTELKIEIDKIDKFEGSGCQDALGFLVNFLDELPCEIEKFKGTSMSSLECEICYKISDSSTIFTTLNLPIVAEEKSNTVDLSTLYLHYADVERNIDYHCINCKRDTPHSKKFSVIDPPQNLIISLKRFTPSLQKIAVPVDFPLFDFVLIDHENSPYKLYAVVQHYGNQINSGHYIATVFNAKDGIWRVYDDSLSSDILFDQIDLSENCYILFYTMDD</sequence>
<gene>
    <name evidence="2" type="ORF">LCPAC404_03840</name>
</gene>
<protein>
    <submittedName>
        <fullName evidence="2">Ubiquitin carboxyl-terminal hydrolase</fullName>
    </submittedName>
</protein>
<evidence type="ECO:0000259" key="1">
    <source>
        <dbReference type="PROSITE" id="PS50235"/>
    </source>
</evidence>
<dbReference type="InterPro" id="IPR001394">
    <property type="entry name" value="Peptidase_C19_UCH"/>
</dbReference>
<dbReference type="PROSITE" id="PS00973">
    <property type="entry name" value="USP_2"/>
    <property type="match status" value="1"/>
</dbReference>
<dbReference type="PROSITE" id="PS50235">
    <property type="entry name" value="USP_3"/>
    <property type="match status" value="1"/>
</dbReference>
<dbReference type="InterPro" id="IPR018200">
    <property type="entry name" value="USP_CS"/>
</dbReference>
<feature type="domain" description="USP" evidence="1">
    <location>
        <begin position="4"/>
        <end position="272"/>
    </location>
</feature>
<reference evidence="2" key="1">
    <citation type="journal article" date="2019" name="MBio">
        <title>Virus Genomes from Deep Sea Sediments Expand the Ocean Megavirome and Support Independent Origins of Viral Gigantism.</title>
        <authorList>
            <person name="Backstrom D."/>
            <person name="Yutin N."/>
            <person name="Jorgensen S.L."/>
            <person name="Dharamshi J."/>
            <person name="Homa F."/>
            <person name="Zaremba-Niedwiedzka K."/>
            <person name="Spang A."/>
            <person name="Wolf Y.I."/>
            <person name="Koonin E.V."/>
            <person name="Ettema T.J."/>
        </authorList>
    </citation>
    <scope>NUCLEOTIDE SEQUENCE</scope>
</reference>
<dbReference type="Gene3D" id="3.90.70.10">
    <property type="entry name" value="Cysteine proteinases"/>
    <property type="match status" value="1"/>
</dbReference>
<dbReference type="SUPFAM" id="SSF54001">
    <property type="entry name" value="Cysteine proteinases"/>
    <property type="match status" value="1"/>
</dbReference>
<dbReference type="GO" id="GO:0004843">
    <property type="term" value="F:cysteine-type deubiquitinase activity"/>
    <property type="evidence" value="ECO:0007669"/>
    <property type="project" value="InterPro"/>
</dbReference>
<dbReference type="InterPro" id="IPR028889">
    <property type="entry name" value="USP"/>
</dbReference>
<organism evidence="2">
    <name type="scientific">Pithovirus LCPAC404</name>
    <dbReference type="NCBI Taxonomy" id="2506597"/>
    <lineage>
        <taxon>Viruses</taxon>
        <taxon>Pithoviruses</taxon>
    </lineage>
</organism>
<dbReference type="EMBL" id="MK500603">
    <property type="protein sequence ID" value="QBK93680.1"/>
    <property type="molecule type" value="Genomic_DNA"/>
</dbReference>
<name>A0A481ZF59_9VIRU</name>
<dbReference type="PROSITE" id="PS00972">
    <property type="entry name" value="USP_1"/>
    <property type="match status" value="1"/>
</dbReference>
<evidence type="ECO:0000313" key="2">
    <source>
        <dbReference type="EMBL" id="QBK93680.1"/>
    </source>
</evidence>
<dbReference type="Pfam" id="PF00443">
    <property type="entry name" value="UCH"/>
    <property type="match status" value="1"/>
</dbReference>